<evidence type="ECO:0000313" key="3">
    <source>
        <dbReference type="Proteomes" id="UP000232063"/>
    </source>
</evidence>
<gene>
    <name evidence="2" type="ORF">ELUMI_v1c03440</name>
</gene>
<dbReference type="NCBIfam" id="TIGR02167">
    <property type="entry name" value="Liste_lipo_26"/>
    <property type="match status" value="6"/>
</dbReference>
<dbReference type="RefSeq" id="WP_025734097.1">
    <property type="nucleotide sequence ID" value="NZ_CP024963.1"/>
</dbReference>
<name>A0A2K8NTF4_9MOLU</name>
<sequence>MKKLLLLLSGMVVTLGTVATTISWQSTTKDNQNKEMKKISNIKQEIPERQNISTIEMKLQSIIDSKKDSLWTAEGLSMIINIQMPQAAGIVVTEVQSDQTIGAAIFNFDATNTRGFFGNIKLTQILNRETQSKTIYINVKTNKIAMVDDYAPYGTIQVLNLGWDATGKARRMTPKVEIVPNYISPKITNINMLFNKLENFNCQEITYWDTSNITDMSSLFTAVVNFNQDISGWNTSNVTDMSKMFIGAYYFNRDISKWDTSKVTNMKQMFDYAATFNQDISKWDTSKVTDMSGMFVNANSFNQNISGWDTSNVMDMGGMFYLASHFNQNISKWDTSKVTNMDYMFYAATIFNQDISKWDTSKVTNMSRMFWDAKAFNQDLSKWDVDLVKDYKDFANNPNWDVNKQPKFKQS</sequence>
<reference evidence="2 3" key="1">
    <citation type="submission" date="2017-11" db="EMBL/GenBank/DDBJ databases">
        <title>Genome sequence of Entomoplasma luminosum PIMN-1 (ATCC 49195).</title>
        <authorList>
            <person name="Lo W.-S."/>
            <person name="Gasparich G.E."/>
            <person name="Kuo C.-H."/>
        </authorList>
    </citation>
    <scope>NUCLEOTIDE SEQUENCE [LARGE SCALE GENOMIC DNA]</scope>
    <source>
        <strain evidence="2 3">PIMN-1</strain>
    </source>
</reference>
<accession>A0A2K8NTF4</accession>
<dbReference type="Proteomes" id="UP000232063">
    <property type="component" value="Chromosome"/>
</dbReference>
<dbReference type="EMBL" id="CP024963">
    <property type="protein sequence ID" value="ATZ17069.1"/>
    <property type="molecule type" value="Genomic_DNA"/>
</dbReference>
<evidence type="ECO:0000256" key="1">
    <source>
        <dbReference type="SAM" id="SignalP"/>
    </source>
</evidence>
<evidence type="ECO:0008006" key="4">
    <source>
        <dbReference type="Google" id="ProtNLM"/>
    </source>
</evidence>
<protein>
    <recommendedName>
        <fullName evidence="4">BspA family leucine-rich repeat surface protein</fullName>
    </recommendedName>
</protein>
<organism evidence="2 3">
    <name type="scientific">Williamsoniiplasma luminosum</name>
    <dbReference type="NCBI Taxonomy" id="214888"/>
    <lineage>
        <taxon>Bacteria</taxon>
        <taxon>Bacillati</taxon>
        <taxon>Mycoplasmatota</taxon>
        <taxon>Mollicutes</taxon>
        <taxon>Entomoplasmatales</taxon>
        <taxon>Williamsoniiplasma</taxon>
    </lineage>
</organism>
<keyword evidence="3" id="KW-1185">Reference proteome</keyword>
<proteinExistence type="predicted"/>
<dbReference type="KEGG" id="elj:ELUMI_v1c03440"/>
<feature type="chain" id="PRO_5014797714" description="BspA family leucine-rich repeat surface protein" evidence="1">
    <location>
        <begin position="20"/>
        <end position="411"/>
    </location>
</feature>
<evidence type="ECO:0000313" key="2">
    <source>
        <dbReference type="EMBL" id="ATZ17069.1"/>
    </source>
</evidence>
<dbReference type="InterPro" id="IPR011889">
    <property type="entry name" value="Liste_lipo_26"/>
</dbReference>
<feature type="signal peptide" evidence="1">
    <location>
        <begin position="1"/>
        <end position="19"/>
    </location>
</feature>
<dbReference type="AlphaFoldDB" id="A0A2K8NTF4"/>
<dbReference type="Pfam" id="PF03382">
    <property type="entry name" value="DUF285"/>
    <property type="match status" value="1"/>
</dbReference>
<keyword evidence="1" id="KW-0732">Signal</keyword>
<dbReference type="InterPro" id="IPR005046">
    <property type="entry name" value="DUF285"/>
</dbReference>